<dbReference type="FunFam" id="3.10.590.10:FF:000003">
    <property type="entry name" value="Thymocyte nuclear protein 1"/>
    <property type="match status" value="1"/>
</dbReference>
<evidence type="ECO:0000256" key="2">
    <source>
        <dbReference type="ARBA" id="ARBA00014654"/>
    </source>
</evidence>
<comment type="subcellular location">
    <subcellularLocation>
        <location evidence="1">Nucleus</location>
    </subcellularLocation>
</comment>
<evidence type="ECO:0000313" key="7">
    <source>
        <dbReference type="EMBL" id="SPQ99997.1"/>
    </source>
</evidence>
<dbReference type="Gene3D" id="3.10.590.10">
    <property type="entry name" value="ph1033 like domains"/>
    <property type="match status" value="1"/>
</dbReference>
<dbReference type="InterPro" id="IPR015947">
    <property type="entry name" value="PUA-like_sf"/>
</dbReference>
<proteinExistence type="predicted"/>
<keyword evidence="4" id="KW-0539">Nucleus</keyword>
<dbReference type="SUPFAM" id="SSF88697">
    <property type="entry name" value="PUA domain-like"/>
    <property type="match status" value="1"/>
</dbReference>
<dbReference type="Pfam" id="PF01878">
    <property type="entry name" value="EVE"/>
    <property type="match status" value="1"/>
</dbReference>
<dbReference type="AlphaFoldDB" id="A0A3P3YIH4"/>
<dbReference type="GO" id="GO:0005634">
    <property type="term" value="C:nucleus"/>
    <property type="evidence" value="ECO:0007669"/>
    <property type="project" value="UniProtKB-SubCell"/>
</dbReference>
<dbReference type="CDD" id="cd21133">
    <property type="entry name" value="EVE"/>
    <property type="match status" value="1"/>
</dbReference>
<dbReference type="InterPro" id="IPR052181">
    <property type="entry name" value="5hmC_binding"/>
</dbReference>
<feature type="compositionally biased region" description="Basic and acidic residues" evidence="5">
    <location>
        <begin position="46"/>
        <end position="58"/>
    </location>
</feature>
<organism evidence="7 8">
    <name type="scientific">Plasmodiophora brassicae</name>
    <name type="common">Clubroot disease agent</name>
    <dbReference type="NCBI Taxonomy" id="37360"/>
    <lineage>
        <taxon>Eukaryota</taxon>
        <taxon>Sar</taxon>
        <taxon>Rhizaria</taxon>
        <taxon>Endomyxa</taxon>
        <taxon>Phytomyxea</taxon>
        <taxon>Plasmodiophorida</taxon>
        <taxon>Plasmodiophoridae</taxon>
        <taxon>Plasmodiophora</taxon>
    </lineage>
</organism>
<feature type="region of interest" description="Disordered" evidence="5">
    <location>
        <begin position="1"/>
        <end position="78"/>
    </location>
</feature>
<feature type="domain" description="EVE" evidence="6">
    <location>
        <begin position="134"/>
        <end position="261"/>
    </location>
</feature>
<keyword evidence="7" id="KW-0496">Mitochondrion</keyword>
<name>A0A3P3YIH4_PLABS</name>
<feature type="compositionally biased region" description="Basic residues" evidence="5">
    <location>
        <begin position="59"/>
        <end position="77"/>
    </location>
</feature>
<evidence type="ECO:0000256" key="3">
    <source>
        <dbReference type="ARBA" id="ARBA00022553"/>
    </source>
</evidence>
<evidence type="ECO:0000313" key="8">
    <source>
        <dbReference type="Proteomes" id="UP000290189"/>
    </source>
</evidence>
<geneLocation type="mitochondrion" evidence="7"/>
<dbReference type="InterPro" id="IPR047197">
    <property type="entry name" value="THYN1-like_EVE"/>
</dbReference>
<evidence type="ECO:0000256" key="5">
    <source>
        <dbReference type="SAM" id="MobiDB-lite"/>
    </source>
</evidence>
<evidence type="ECO:0000256" key="1">
    <source>
        <dbReference type="ARBA" id="ARBA00004123"/>
    </source>
</evidence>
<reference evidence="7 8" key="1">
    <citation type="submission" date="2018-03" db="EMBL/GenBank/DDBJ databases">
        <authorList>
            <person name="Fogelqvist J."/>
        </authorList>
    </citation>
    <scope>NUCLEOTIDE SEQUENCE [LARGE SCALE GENOMIC DNA]</scope>
</reference>
<keyword evidence="3" id="KW-0597">Phosphoprotein</keyword>
<dbReference type="Proteomes" id="UP000290189">
    <property type="component" value="Unassembled WGS sequence"/>
</dbReference>
<accession>A0A3P3YIH4</accession>
<gene>
    <name evidence="7" type="ORF">PLBR_LOCUS7212</name>
</gene>
<protein>
    <recommendedName>
        <fullName evidence="2">Thymocyte nuclear protein 1</fullName>
    </recommendedName>
</protein>
<dbReference type="InterPro" id="IPR002740">
    <property type="entry name" value="EVE_domain"/>
</dbReference>
<dbReference type="EMBL" id="OVEO01000013">
    <property type="protein sequence ID" value="SPQ99997.1"/>
    <property type="molecule type" value="Genomic_DNA"/>
</dbReference>
<dbReference type="PANTHER" id="PTHR14087:SF7">
    <property type="entry name" value="THYMOCYTE NUCLEAR PROTEIN 1"/>
    <property type="match status" value="1"/>
</dbReference>
<sequence length="288" mass="32655">MGVDRGVTGATARRKRPAGERRPRTSPPAPQADADSRSVLHAAAAHVDRPGRPLDAHPVRRPRRRYRRHRRRTRQRALRPAASRIKVALLPLLRAIVVRRPVVRAMAAGRGVKRARSAVCPVMATAGTARVRSYWLFKSEPNSRVEHGIDMKFSFSDLEELPDQTTSWDGVRNYQARNLMRDQMRVGDLGFFYHSSCPDPGIVGIVEVVRESYPDHTSWDRASGHFDPKSTPDAPRWFMVDVKAVRRLSRFISLRELHTHANGDLQGSLERNYRARIPGTPCWRICPA</sequence>
<dbReference type="PANTHER" id="PTHR14087">
    <property type="entry name" value="THYMOCYTE NUCLEAR PROTEIN 1"/>
    <property type="match status" value="1"/>
</dbReference>
<evidence type="ECO:0000256" key="4">
    <source>
        <dbReference type="ARBA" id="ARBA00023242"/>
    </source>
</evidence>
<evidence type="ECO:0000259" key="6">
    <source>
        <dbReference type="Pfam" id="PF01878"/>
    </source>
</evidence>